<dbReference type="EMBL" id="BMDX01000023">
    <property type="protein sequence ID" value="GGA87841.1"/>
    <property type="molecule type" value="Genomic_DNA"/>
</dbReference>
<feature type="domain" description="25S rRNA (uridine-N(3))-methyltransferase BMT5-like" evidence="1">
    <location>
        <begin position="10"/>
        <end position="187"/>
    </location>
</feature>
<dbReference type="InterPro" id="IPR019446">
    <property type="entry name" value="BMT5-like"/>
</dbReference>
<dbReference type="AlphaFoldDB" id="A0A8J2U9F6"/>
<dbReference type="Pfam" id="PF10354">
    <property type="entry name" value="BMT5-like"/>
    <property type="match status" value="1"/>
</dbReference>
<proteinExistence type="predicted"/>
<protein>
    <recommendedName>
        <fullName evidence="1">25S rRNA (uridine-N(3))-methyltransferase BMT5-like domain-containing protein</fullName>
    </recommendedName>
</protein>
<reference evidence="3" key="1">
    <citation type="journal article" date="2019" name="Int. J. Syst. Evol. Microbiol.">
        <title>The Global Catalogue of Microorganisms (GCM) 10K type strain sequencing project: providing services to taxonomists for standard genome sequencing and annotation.</title>
        <authorList>
            <consortium name="The Broad Institute Genomics Platform"/>
            <consortium name="The Broad Institute Genome Sequencing Center for Infectious Disease"/>
            <person name="Wu L."/>
            <person name="Ma J."/>
        </authorList>
    </citation>
    <scope>NUCLEOTIDE SEQUENCE [LARGE SCALE GENOMIC DNA]</scope>
    <source>
        <strain evidence="3">CGMCC 1.10130</strain>
    </source>
</reference>
<dbReference type="OrthoDB" id="6116173at2"/>
<evidence type="ECO:0000313" key="3">
    <source>
        <dbReference type="Proteomes" id="UP000619743"/>
    </source>
</evidence>
<dbReference type="Proteomes" id="UP000619743">
    <property type="component" value="Unassembled WGS sequence"/>
</dbReference>
<sequence>MIIQPDWRILTIGDGDLSFSRSLWLHHQPKFLCATTYDSVTDIKAKYGLQHWQYFKQQQQQGKPCRVINDVDLTAADRWGDIPQQSFDLVIFQFPLLPAIGSAEQYQQLQQTMSINTLNRRLLHLYLKHCFEFFLDPEGLQLACITSKDVKPYRDWGLEYALERRLPGQFIGACDFDLTRFPGYQMRNVDRSGQVKSTDARSFYWSSRAHSQLQALLDMPSYLKSNYCRMCRSGPFLTESDWQAHCATKRHRQLQAFEQQWDYYLSNHYK</sequence>
<accession>A0A8J2U9F6</accession>
<gene>
    <name evidence="2" type="ORF">GCM10011369_32390</name>
</gene>
<name>A0A8J2U9F6_9GAMM</name>
<dbReference type="RefSeq" id="WP_158100644.1">
    <property type="nucleotide sequence ID" value="NZ_BMDX01000023.1"/>
</dbReference>
<organism evidence="2 3">
    <name type="scientific">Neiella marina</name>
    <dbReference type="NCBI Taxonomy" id="508461"/>
    <lineage>
        <taxon>Bacteria</taxon>
        <taxon>Pseudomonadati</taxon>
        <taxon>Pseudomonadota</taxon>
        <taxon>Gammaproteobacteria</taxon>
        <taxon>Alteromonadales</taxon>
        <taxon>Echinimonadaceae</taxon>
        <taxon>Neiella</taxon>
    </lineage>
</organism>
<dbReference type="GO" id="GO:0070475">
    <property type="term" value="P:rRNA base methylation"/>
    <property type="evidence" value="ECO:0007669"/>
    <property type="project" value="InterPro"/>
</dbReference>
<evidence type="ECO:0000313" key="2">
    <source>
        <dbReference type="EMBL" id="GGA87841.1"/>
    </source>
</evidence>
<dbReference type="GO" id="GO:0070042">
    <property type="term" value="F:rRNA (uridine-N3-)-methyltransferase activity"/>
    <property type="evidence" value="ECO:0007669"/>
    <property type="project" value="InterPro"/>
</dbReference>
<comment type="caution">
    <text evidence="2">The sequence shown here is derived from an EMBL/GenBank/DDBJ whole genome shotgun (WGS) entry which is preliminary data.</text>
</comment>
<keyword evidence="3" id="KW-1185">Reference proteome</keyword>
<evidence type="ECO:0000259" key="1">
    <source>
        <dbReference type="Pfam" id="PF10354"/>
    </source>
</evidence>